<dbReference type="OrthoDB" id="6159855at2759"/>
<dbReference type="KEGG" id="cvn:111132087"/>
<dbReference type="Pfam" id="PF24494">
    <property type="entry name" value="DUF7587"/>
    <property type="match status" value="1"/>
</dbReference>
<feature type="domain" description="DUF7587" evidence="1">
    <location>
        <begin position="50"/>
        <end position="149"/>
    </location>
</feature>
<accession>A0A8B8E4F3</accession>
<name>A0A8B8E4F3_CRAVI</name>
<sequence>MNTDIVCFNFRSLLSSFLRFLHLKMVVLYRLLHPDENPALGLSAKDPGADVTVEEHVTNGSYGRDSQYISCSKSLDAILELASKSRNHPRRIVQINIDESYPEIEMIIDLTDWDTLNNEIPMYNEMGRKFANYYKEVLIVGYIPKRCITQMKIYE</sequence>
<evidence type="ECO:0000313" key="3">
    <source>
        <dbReference type="RefSeq" id="XP_022335452.1"/>
    </source>
</evidence>
<dbReference type="RefSeq" id="XP_022335452.1">
    <property type="nucleotide sequence ID" value="XM_022479744.1"/>
</dbReference>
<reference evidence="3" key="1">
    <citation type="submission" date="2025-08" db="UniProtKB">
        <authorList>
            <consortium name="RefSeq"/>
        </authorList>
    </citation>
    <scope>IDENTIFICATION</scope>
    <source>
        <tissue evidence="3">Whole sample</tissue>
    </source>
</reference>
<protein>
    <submittedName>
        <fullName evidence="3">Uncharacterized protein LOC111132087</fullName>
    </submittedName>
</protein>
<dbReference type="AlphaFoldDB" id="A0A8B8E4F3"/>
<evidence type="ECO:0000259" key="1">
    <source>
        <dbReference type="Pfam" id="PF24494"/>
    </source>
</evidence>
<gene>
    <name evidence="3" type="primary">LOC111132087</name>
</gene>
<dbReference type="InterPro" id="IPR056009">
    <property type="entry name" value="DUF7587"/>
</dbReference>
<organism evidence="2 3">
    <name type="scientific">Crassostrea virginica</name>
    <name type="common">Eastern oyster</name>
    <dbReference type="NCBI Taxonomy" id="6565"/>
    <lineage>
        <taxon>Eukaryota</taxon>
        <taxon>Metazoa</taxon>
        <taxon>Spiralia</taxon>
        <taxon>Lophotrochozoa</taxon>
        <taxon>Mollusca</taxon>
        <taxon>Bivalvia</taxon>
        <taxon>Autobranchia</taxon>
        <taxon>Pteriomorphia</taxon>
        <taxon>Ostreida</taxon>
        <taxon>Ostreoidea</taxon>
        <taxon>Ostreidae</taxon>
        <taxon>Crassostrea</taxon>
    </lineage>
</organism>
<proteinExistence type="predicted"/>
<dbReference type="Proteomes" id="UP000694844">
    <property type="component" value="Chromosome 5"/>
</dbReference>
<dbReference type="GeneID" id="111132087"/>
<keyword evidence="2" id="KW-1185">Reference proteome</keyword>
<evidence type="ECO:0000313" key="2">
    <source>
        <dbReference type="Proteomes" id="UP000694844"/>
    </source>
</evidence>